<accession>A0A2S8FGQ9</accession>
<sequence length="556" mass="63244">MSRWQFVPVTFGFVLALAAGLNAADKAEDYGIPQVATINEKIRLGWEDYGISPSPEEVDTVWARRLFLDVLGRVPSVDELNEFQRDRSKERKKNLVDKLLFDEQYAEEYARNWTTIWTNVLIGRNGGTDNNSQISRPGMQKYLRDSFARNKPYDQMVKELVTATGANTPGMPNFNGAVNFYMDKLEEDGVQATAKTAQIFLGMQVQCTQCHNHPFNEWKQEKFWNMNAFFRQTRAQRGEMPAGGDDNMRAMTLNNVDFMGEGRNINNAEIYYELRNGLLKVAYPEFLDGQKIPTSGRVAEVNRRDELAKFMIDSESLPEAIANRYWGHFLGYGFTKPVDDMGPHNRPTHPELVTYLGTEVRGNSFNLKDLIRWITLSEAYGLSSKITKGNALDDPTVGEPPKFSHFYLRQMQAEQLYESLLVATEAHKTRGNYEAQEKKKSEWMQQFVTAFGTDEGDEATTFNGTIPQALMMFNGDLVMDAVSTKQGSFIHRMAAEGRDGKEAINHLYMATIARRPTRNELQAANYLIGVHKGDMAKAMQDVFWALLNSNEFILNH</sequence>
<evidence type="ECO:0000313" key="4">
    <source>
        <dbReference type="EMBL" id="PQO31280.1"/>
    </source>
</evidence>
<dbReference type="InterPro" id="IPR011444">
    <property type="entry name" value="DUF1549"/>
</dbReference>
<dbReference type="OrthoDB" id="289126at2"/>
<dbReference type="Proteomes" id="UP000240009">
    <property type="component" value="Unassembled WGS sequence"/>
</dbReference>
<organism evidence="4 5">
    <name type="scientific">Blastopirellula marina</name>
    <dbReference type="NCBI Taxonomy" id="124"/>
    <lineage>
        <taxon>Bacteria</taxon>
        <taxon>Pseudomonadati</taxon>
        <taxon>Planctomycetota</taxon>
        <taxon>Planctomycetia</taxon>
        <taxon>Pirellulales</taxon>
        <taxon>Pirellulaceae</taxon>
        <taxon>Blastopirellula</taxon>
    </lineage>
</organism>
<dbReference type="AlphaFoldDB" id="A0A2S8FGQ9"/>
<feature type="domain" description="DUF1553" evidence="3">
    <location>
        <begin position="303"/>
        <end position="525"/>
    </location>
</feature>
<dbReference type="Pfam" id="PF07587">
    <property type="entry name" value="PSD1"/>
    <property type="match status" value="1"/>
</dbReference>
<evidence type="ECO:0008006" key="6">
    <source>
        <dbReference type="Google" id="ProtNLM"/>
    </source>
</evidence>
<dbReference type="RefSeq" id="WP_105353972.1">
    <property type="nucleotide sequence ID" value="NZ_PUIA01000037.1"/>
</dbReference>
<proteinExistence type="predicted"/>
<name>A0A2S8FGQ9_9BACT</name>
<evidence type="ECO:0000256" key="1">
    <source>
        <dbReference type="SAM" id="SignalP"/>
    </source>
</evidence>
<keyword evidence="1" id="KW-0732">Signal</keyword>
<dbReference type="PANTHER" id="PTHR35889:SF3">
    <property type="entry name" value="F-BOX DOMAIN-CONTAINING PROTEIN"/>
    <property type="match status" value="1"/>
</dbReference>
<dbReference type="PANTHER" id="PTHR35889">
    <property type="entry name" value="CYCLOINULO-OLIGOSACCHARIDE FRUCTANOTRANSFERASE-RELATED"/>
    <property type="match status" value="1"/>
</dbReference>
<evidence type="ECO:0000313" key="5">
    <source>
        <dbReference type="Proteomes" id="UP000240009"/>
    </source>
</evidence>
<feature type="chain" id="PRO_5015536321" description="DUF1549 domain-containing protein" evidence="1">
    <location>
        <begin position="24"/>
        <end position="556"/>
    </location>
</feature>
<dbReference type="InterPro" id="IPR022655">
    <property type="entry name" value="DUF1553"/>
</dbReference>
<evidence type="ECO:0000259" key="2">
    <source>
        <dbReference type="Pfam" id="PF07583"/>
    </source>
</evidence>
<dbReference type="Pfam" id="PF07583">
    <property type="entry name" value="PSCyt2"/>
    <property type="match status" value="1"/>
</dbReference>
<protein>
    <recommendedName>
        <fullName evidence="6">DUF1549 domain-containing protein</fullName>
    </recommendedName>
</protein>
<feature type="domain" description="DUF1549" evidence="2">
    <location>
        <begin position="38"/>
        <end position="234"/>
    </location>
</feature>
<feature type="signal peptide" evidence="1">
    <location>
        <begin position="1"/>
        <end position="23"/>
    </location>
</feature>
<gene>
    <name evidence="4" type="ORF">C5Y96_13130</name>
</gene>
<reference evidence="4 5" key="1">
    <citation type="submission" date="2018-02" db="EMBL/GenBank/DDBJ databases">
        <title>Comparative genomes isolates from brazilian mangrove.</title>
        <authorList>
            <person name="Araujo J.E."/>
            <person name="Taketani R.G."/>
            <person name="Silva M.C.P."/>
            <person name="Loureco M.V."/>
            <person name="Andreote F.D."/>
        </authorList>
    </citation>
    <scope>NUCLEOTIDE SEQUENCE [LARGE SCALE GENOMIC DNA]</scope>
    <source>
        <strain evidence="4 5">HEX-2 MGV</strain>
    </source>
</reference>
<dbReference type="EMBL" id="PUIA01000037">
    <property type="protein sequence ID" value="PQO31280.1"/>
    <property type="molecule type" value="Genomic_DNA"/>
</dbReference>
<comment type="caution">
    <text evidence="4">The sequence shown here is derived from an EMBL/GenBank/DDBJ whole genome shotgun (WGS) entry which is preliminary data.</text>
</comment>
<evidence type="ECO:0000259" key="3">
    <source>
        <dbReference type="Pfam" id="PF07587"/>
    </source>
</evidence>